<evidence type="ECO:0000256" key="1">
    <source>
        <dbReference type="ARBA" id="ARBA00010497"/>
    </source>
</evidence>
<dbReference type="GO" id="GO:0004663">
    <property type="term" value="F:Rab geranylgeranyltransferase activity"/>
    <property type="evidence" value="ECO:0007669"/>
    <property type="project" value="UniProtKB-UniRule"/>
</dbReference>
<evidence type="ECO:0000256" key="10">
    <source>
        <dbReference type="RuleBase" id="RU365076"/>
    </source>
</evidence>
<dbReference type="InterPro" id="IPR001330">
    <property type="entry name" value="Prenyltrans"/>
</dbReference>
<dbReference type="AlphaFoldDB" id="A0AAE0CFL3"/>
<comment type="caution">
    <text evidence="12">The sequence shown here is derived from an EMBL/GenBank/DDBJ whole genome shotgun (WGS) entry which is preliminary data.</text>
</comment>
<organism evidence="12 13">
    <name type="scientific">Cymbomonas tetramitiformis</name>
    <dbReference type="NCBI Taxonomy" id="36881"/>
    <lineage>
        <taxon>Eukaryota</taxon>
        <taxon>Viridiplantae</taxon>
        <taxon>Chlorophyta</taxon>
        <taxon>Pyramimonadophyceae</taxon>
        <taxon>Pyramimonadales</taxon>
        <taxon>Pyramimonadaceae</taxon>
        <taxon>Cymbomonas</taxon>
    </lineage>
</organism>
<evidence type="ECO:0000256" key="7">
    <source>
        <dbReference type="ARBA" id="ARBA00047658"/>
    </source>
</evidence>
<accession>A0AAE0CFL3</accession>
<comment type="function">
    <text evidence="8">Required for male fertility and root tip growth.</text>
</comment>
<dbReference type="EMBL" id="LGRX02025079">
    <property type="protein sequence ID" value="KAK3252957.1"/>
    <property type="molecule type" value="Genomic_DNA"/>
</dbReference>
<dbReference type="EC" id="2.5.1.60" evidence="10"/>
<protein>
    <recommendedName>
        <fullName evidence="10">Geranylgeranyl transferase type-2 subunit beta</fullName>
        <ecNumber evidence="10">2.5.1.60</ecNumber>
    </recommendedName>
</protein>
<dbReference type="CDD" id="cd02894">
    <property type="entry name" value="GGTase-II"/>
    <property type="match status" value="1"/>
</dbReference>
<keyword evidence="2 10" id="KW-0637">Prenyltransferase</keyword>
<dbReference type="FunFam" id="1.50.10.20:FF:000009">
    <property type="entry name" value="Geranylgeranyl transferase type-2 subunit beta"/>
    <property type="match status" value="1"/>
</dbReference>
<gene>
    <name evidence="12" type="ORF">CYMTET_37768</name>
</gene>
<comment type="catalytic activity">
    <reaction evidence="7 10">
        <text>geranylgeranyl diphosphate + L-cysteinyl-[protein] = S-geranylgeranyl-L-cysteinyl-[protein] + diphosphate</text>
        <dbReference type="Rhea" id="RHEA:21240"/>
        <dbReference type="Rhea" id="RHEA-COMP:10131"/>
        <dbReference type="Rhea" id="RHEA-COMP:11537"/>
        <dbReference type="ChEBI" id="CHEBI:29950"/>
        <dbReference type="ChEBI" id="CHEBI:33019"/>
        <dbReference type="ChEBI" id="CHEBI:57533"/>
        <dbReference type="ChEBI" id="CHEBI:86021"/>
        <dbReference type="EC" id="2.5.1.60"/>
    </reaction>
</comment>
<dbReference type="InterPro" id="IPR045089">
    <property type="entry name" value="PGGT1B-like"/>
</dbReference>
<dbReference type="Proteomes" id="UP001190700">
    <property type="component" value="Unassembled WGS sequence"/>
</dbReference>
<dbReference type="GO" id="GO:0005968">
    <property type="term" value="C:Rab-protein geranylgeranyltransferase complex"/>
    <property type="evidence" value="ECO:0007669"/>
    <property type="project" value="UniProtKB-UniRule"/>
</dbReference>
<proteinExistence type="inferred from homology"/>
<name>A0AAE0CFL3_9CHLO</name>
<dbReference type="InterPro" id="IPR008930">
    <property type="entry name" value="Terpenoid_cyclase/PrenylTrfase"/>
</dbReference>
<keyword evidence="3 10" id="KW-0808">Transferase</keyword>
<evidence type="ECO:0000313" key="12">
    <source>
        <dbReference type="EMBL" id="KAK3252957.1"/>
    </source>
</evidence>
<dbReference type="PANTHER" id="PTHR11774">
    <property type="entry name" value="GERANYLGERANYL TRANSFERASE TYPE BETA SUBUNIT"/>
    <property type="match status" value="1"/>
</dbReference>
<keyword evidence="6 10" id="KW-0862">Zinc</keyword>
<evidence type="ECO:0000256" key="5">
    <source>
        <dbReference type="ARBA" id="ARBA00022737"/>
    </source>
</evidence>
<evidence type="ECO:0000256" key="9">
    <source>
        <dbReference type="ARBA" id="ARBA00063763"/>
    </source>
</evidence>
<dbReference type="Pfam" id="PF00432">
    <property type="entry name" value="Prenyltrans"/>
    <property type="match status" value="1"/>
</dbReference>
<keyword evidence="5" id="KW-0677">Repeat</keyword>
<reference evidence="12 13" key="1">
    <citation type="journal article" date="2015" name="Genome Biol. Evol.">
        <title>Comparative Genomics of a Bacterivorous Green Alga Reveals Evolutionary Causalities and Consequences of Phago-Mixotrophic Mode of Nutrition.</title>
        <authorList>
            <person name="Burns J.A."/>
            <person name="Paasch A."/>
            <person name="Narechania A."/>
            <person name="Kim E."/>
        </authorList>
    </citation>
    <scope>NUCLEOTIDE SEQUENCE [LARGE SCALE GENOMIC DNA]</scope>
    <source>
        <strain evidence="12 13">PLY_AMNH</strain>
    </source>
</reference>
<evidence type="ECO:0000256" key="3">
    <source>
        <dbReference type="ARBA" id="ARBA00022679"/>
    </source>
</evidence>
<comment type="cofactor">
    <cofactor evidence="10">
        <name>Zn(2+)</name>
        <dbReference type="ChEBI" id="CHEBI:29105"/>
    </cofactor>
    <text evidence="10">Binds 1 zinc ion per subunit.</text>
</comment>
<dbReference type="GO" id="GO:0048364">
    <property type="term" value="P:root development"/>
    <property type="evidence" value="ECO:0007669"/>
    <property type="project" value="UniProtKB-ARBA"/>
</dbReference>
<evidence type="ECO:0000313" key="13">
    <source>
        <dbReference type="Proteomes" id="UP001190700"/>
    </source>
</evidence>
<dbReference type="PANTHER" id="PTHR11774:SF11">
    <property type="entry name" value="GERANYLGERANYL TRANSFERASE TYPE-2 SUBUNIT BETA"/>
    <property type="match status" value="1"/>
</dbReference>
<comment type="function">
    <text evidence="10">Catalyzes the transfer of a geranylgeranyl moiety from geranylgeranyl diphosphate to both cysteines of proteins with the C-terminal sequence -XXCC, -XCXC and -CCXX.</text>
</comment>
<comment type="subunit">
    <text evidence="9">Heterotrimer composed of the alpha subunit RGTA, the beta subunit RGTB and REP; within this trimer, RGTA and RGTB form the catalytic component, while REP mediates peptide substrate binding.</text>
</comment>
<keyword evidence="4 10" id="KW-0479">Metal-binding</keyword>
<comment type="similarity">
    <text evidence="1 10">Belongs to the protein prenyltransferase subunit beta family.</text>
</comment>
<dbReference type="InterPro" id="IPR026873">
    <property type="entry name" value="Ptb1"/>
</dbReference>
<evidence type="ECO:0000256" key="4">
    <source>
        <dbReference type="ARBA" id="ARBA00022723"/>
    </source>
</evidence>
<dbReference type="GO" id="GO:0046872">
    <property type="term" value="F:metal ion binding"/>
    <property type="evidence" value="ECO:0007669"/>
    <property type="project" value="UniProtKB-KW"/>
</dbReference>
<sequence length="361" mass="39304">MFVTKEGEDAGRWCPDGRGLGTHIPRGSARAEEPQASTIAETSSLDPATTLICHKHADYIVALDKEKDTFEYVATEHLRMSGVYWGISAMDLLGRLDDMNKDEILSFVTECQHPCGGFGGNIKHDPHLLYTLSAVQILAIYDRLDLVDPNLIATYVAGLQQEDGSFAGDEWGEIDTRFTYCALSCLSILHKMELVDVKKATEFVAACGNFDGGFGATPGDESHAGQIFTAVGALAIGGGLSHVDKDLLGWWLCERQVPAGGLNGRPEKLPDVCYSWWVLSSLSMIDRLSWISGEKLQEFILSCQDPENGGISDRPDDMADVFHTFFGIAGLSLLGYPNLKAVDPIYALPVDTVARLGLSRI</sequence>
<dbReference type="SUPFAM" id="SSF48239">
    <property type="entry name" value="Terpenoid cyclases/Protein prenyltransferases"/>
    <property type="match status" value="1"/>
</dbReference>
<evidence type="ECO:0000259" key="11">
    <source>
        <dbReference type="Pfam" id="PF00432"/>
    </source>
</evidence>
<keyword evidence="13" id="KW-1185">Reference proteome</keyword>
<evidence type="ECO:0000256" key="6">
    <source>
        <dbReference type="ARBA" id="ARBA00022833"/>
    </source>
</evidence>
<feature type="domain" description="Prenyltransferase alpha-alpha toroid" evidence="11">
    <location>
        <begin position="54"/>
        <end position="347"/>
    </location>
</feature>
<evidence type="ECO:0000256" key="2">
    <source>
        <dbReference type="ARBA" id="ARBA00022602"/>
    </source>
</evidence>
<dbReference type="Gene3D" id="1.50.10.20">
    <property type="match status" value="1"/>
</dbReference>
<evidence type="ECO:0000256" key="8">
    <source>
        <dbReference type="ARBA" id="ARBA00059085"/>
    </source>
</evidence>